<feature type="domain" description="Integrase catalytic" evidence="22">
    <location>
        <begin position="372"/>
        <end position="544"/>
    </location>
</feature>
<evidence type="ECO:0000256" key="11">
    <source>
        <dbReference type="ARBA" id="ARBA00022840"/>
    </source>
</evidence>
<evidence type="ECO:0000256" key="18">
    <source>
        <dbReference type="ARBA" id="ARBA00023172"/>
    </source>
</evidence>
<dbReference type="EMBL" id="JANIEX010002115">
    <property type="protein sequence ID" value="KAJ3552016.1"/>
    <property type="molecule type" value="Genomic_DNA"/>
</dbReference>
<protein>
    <recommendedName>
        <fullName evidence="22">Integrase catalytic domain-containing protein</fullName>
    </recommendedName>
</protein>
<evidence type="ECO:0000256" key="9">
    <source>
        <dbReference type="ARBA" id="ARBA00022759"/>
    </source>
</evidence>
<dbReference type="GO" id="GO:0006310">
    <property type="term" value="P:DNA recombination"/>
    <property type="evidence" value="ECO:0007669"/>
    <property type="project" value="UniProtKB-KW"/>
</dbReference>
<dbReference type="PANTHER" id="PTHR42648:SF11">
    <property type="entry name" value="TRANSPOSON TY4-P GAG-POL POLYPROTEIN"/>
    <property type="match status" value="1"/>
</dbReference>
<dbReference type="GO" id="GO:0006508">
    <property type="term" value="P:proteolysis"/>
    <property type="evidence" value="ECO:0007669"/>
    <property type="project" value="UniProtKB-KW"/>
</dbReference>
<keyword evidence="16" id="KW-0239">DNA-directed DNA polymerase</keyword>
<evidence type="ECO:0000256" key="8">
    <source>
        <dbReference type="ARBA" id="ARBA00022741"/>
    </source>
</evidence>
<dbReference type="SUPFAM" id="SSF53098">
    <property type="entry name" value="Ribonuclease H-like"/>
    <property type="match status" value="1"/>
</dbReference>
<evidence type="ECO:0000256" key="14">
    <source>
        <dbReference type="ARBA" id="ARBA00022908"/>
    </source>
</evidence>
<evidence type="ECO:0000256" key="1">
    <source>
        <dbReference type="ARBA" id="ARBA00002180"/>
    </source>
</evidence>
<dbReference type="PANTHER" id="PTHR42648">
    <property type="entry name" value="TRANSPOSASE, PUTATIVE-RELATED"/>
    <property type="match status" value="1"/>
</dbReference>
<keyword evidence="8" id="KW-0547">Nucleotide-binding</keyword>
<dbReference type="AlphaFoldDB" id="A0AAD5VDI6"/>
<comment type="function">
    <text evidence="1">The aspartyl protease (PR) mediates the proteolytic cleavages of the Gag and Gag-Pol polyproteins after assembly of the VLP.</text>
</comment>
<keyword evidence="7" id="KW-0479">Metal-binding</keyword>
<keyword evidence="12" id="KW-0460">Magnesium</keyword>
<evidence type="ECO:0000256" key="17">
    <source>
        <dbReference type="ARBA" id="ARBA00023113"/>
    </source>
</evidence>
<organism evidence="23 24">
    <name type="scientific">Leucocoprinus birnbaumii</name>
    <dbReference type="NCBI Taxonomy" id="56174"/>
    <lineage>
        <taxon>Eukaryota</taxon>
        <taxon>Fungi</taxon>
        <taxon>Dikarya</taxon>
        <taxon>Basidiomycota</taxon>
        <taxon>Agaricomycotina</taxon>
        <taxon>Agaricomycetes</taxon>
        <taxon>Agaricomycetidae</taxon>
        <taxon>Agaricales</taxon>
        <taxon>Agaricineae</taxon>
        <taxon>Agaricaceae</taxon>
        <taxon>Leucocoprinus</taxon>
    </lineage>
</organism>
<name>A0AAD5VDI6_9AGAR</name>
<dbReference type="InterPro" id="IPR054722">
    <property type="entry name" value="PolX-like_BBD"/>
</dbReference>
<dbReference type="Pfam" id="PF22936">
    <property type="entry name" value="Pol_BBD"/>
    <property type="match status" value="1"/>
</dbReference>
<gene>
    <name evidence="23" type="ORF">NP233_g12967</name>
</gene>
<sequence length="644" mass="72133">MGGTITDTSFRSIILGSLPASWDPIIATLYTTTSSVEALTQLNAHWSRVSGRNKRSPSSNAPAVFQASGPRRTIHCTNVNCRRPGHSIEDCYWPGGGKEGQFPPNFGRRHQQQQYQNQQNNRPGNNSQQNTNPQQPPCSYNVTVGNQGQSQSQAVIERVRESYTMMADAGSRDRNLMGLTMTVIDSGATDHCFVHRHDFVKYTRFTNPMLGRTAEKGLTFEIIGQGTVTMAVDVGEKVVELTLNDVLHTPGLRSNLISIPKICSLGYSVFFGLEEVLAKHLGGAIVLRGTMNEGLYQVPVVESPKAYLARSQRNPTSFDVWHRRFGHAGVDSIKNMARKGLVDGLDVVGDLEMEGSCEDCIFGKMHARPYDEEVVPEKELLECLHIDLWGPSPVISAGGSKYFMLIMDGASSFRAVEFLREKTAEATLQVLKDFVTHAERLTGKALLRVRVDRGREWDNRLWDEFRHQHGFTIDFTTAYAHQQNGAAERSMRIILDGARSMLVESGLPMKFWPEAVRMAVYVRNLIPSKRHPDVVPAERWYGKKQDVTHLRPFGATAYAHISPKTSTSKLAARATRLVMIGYFSRGSYKLLERDTGSIFSGRNIHFEEGDMNFARGLERVKWGEDEDPFPPRVLEERRGEGVRV</sequence>
<dbReference type="InterPro" id="IPR001584">
    <property type="entry name" value="Integrase_cat-core"/>
</dbReference>
<evidence type="ECO:0000256" key="16">
    <source>
        <dbReference type="ARBA" id="ARBA00022932"/>
    </source>
</evidence>
<dbReference type="Gene3D" id="3.30.420.10">
    <property type="entry name" value="Ribonuclease H-like superfamily/Ribonuclease H"/>
    <property type="match status" value="1"/>
</dbReference>
<dbReference type="PROSITE" id="PS50994">
    <property type="entry name" value="INTEGRASE"/>
    <property type="match status" value="1"/>
</dbReference>
<evidence type="ECO:0000256" key="10">
    <source>
        <dbReference type="ARBA" id="ARBA00022801"/>
    </source>
</evidence>
<dbReference type="InterPro" id="IPR036397">
    <property type="entry name" value="RNaseH_sf"/>
</dbReference>
<evidence type="ECO:0000313" key="23">
    <source>
        <dbReference type="EMBL" id="KAJ3552016.1"/>
    </source>
</evidence>
<comment type="catalytic activity">
    <reaction evidence="19">
        <text>DNA(n) + a 2'-deoxyribonucleoside 5'-triphosphate = DNA(n+1) + diphosphate</text>
        <dbReference type="Rhea" id="RHEA:22508"/>
        <dbReference type="Rhea" id="RHEA-COMP:17339"/>
        <dbReference type="Rhea" id="RHEA-COMP:17340"/>
        <dbReference type="ChEBI" id="CHEBI:33019"/>
        <dbReference type="ChEBI" id="CHEBI:61560"/>
        <dbReference type="ChEBI" id="CHEBI:173112"/>
        <dbReference type="EC" id="2.7.7.49"/>
    </reaction>
</comment>
<feature type="compositionally biased region" description="Low complexity" evidence="21">
    <location>
        <begin position="112"/>
        <end position="133"/>
    </location>
</feature>
<reference evidence="23" key="1">
    <citation type="submission" date="2022-07" db="EMBL/GenBank/DDBJ databases">
        <title>Genome Sequence of Leucocoprinus birnbaumii.</title>
        <authorList>
            <person name="Buettner E."/>
        </authorList>
    </citation>
    <scope>NUCLEOTIDE SEQUENCE</scope>
    <source>
        <strain evidence="23">VT141</strain>
    </source>
</reference>
<dbReference type="GO" id="GO:0005634">
    <property type="term" value="C:nucleus"/>
    <property type="evidence" value="ECO:0007669"/>
    <property type="project" value="UniProtKB-ARBA"/>
</dbReference>
<keyword evidence="24" id="KW-1185">Reference proteome</keyword>
<keyword evidence="9" id="KW-0255">Endonuclease</keyword>
<keyword evidence="14" id="KW-0229">DNA integration</keyword>
<dbReference type="Pfam" id="PF25597">
    <property type="entry name" value="SH3_retrovirus"/>
    <property type="match status" value="1"/>
</dbReference>
<dbReference type="Proteomes" id="UP001213000">
    <property type="component" value="Unassembled WGS sequence"/>
</dbReference>
<evidence type="ECO:0000256" key="6">
    <source>
        <dbReference type="ARBA" id="ARBA00022722"/>
    </source>
</evidence>
<dbReference type="GO" id="GO:0003887">
    <property type="term" value="F:DNA-directed DNA polymerase activity"/>
    <property type="evidence" value="ECO:0007669"/>
    <property type="project" value="UniProtKB-KW"/>
</dbReference>
<dbReference type="GO" id="GO:0003723">
    <property type="term" value="F:RNA binding"/>
    <property type="evidence" value="ECO:0007669"/>
    <property type="project" value="UniProtKB-KW"/>
</dbReference>
<feature type="region of interest" description="Disordered" evidence="21">
    <location>
        <begin position="95"/>
        <end position="151"/>
    </location>
</feature>
<dbReference type="GO" id="GO:0015074">
    <property type="term" value="P:DNA integration"/>
    <property type="evidence" value="ECO:0007669"/>
    <property type="project" value="UniProtKB-KW"/>
</dbReference>
<keyword evidence="10" id="KW-0378">Hydrolase</keyword>
<evidence type="ECO:0000256" key="3">
    <source>
        <dbReference type="ARBA" id="ARBA00022612"/>
    </source>
</evidence>
<dbReference type="GO" id="GO:0008233">
    <property type="term" value="F:peptidase activity"/>
    <property type="evidence" value="ECO:0007669"/>
    <property type="project" value="UniProtKB-KW"/>
</dbReference>
<dbReference type="GO" id="GO:0046872">
    <property type="term" value="F:metal ion binding"/>
    <property type="evidence" value="ECO:0007669"/>
    <property type="project" value="UniProtKB-KW"/>
</dbReference>
<dbReference type="GO" id="GO:0005524">
    <property type="term" value="F:ATP binding"/>
    <property type="evidence" value="ECO:0007669"/>
    <property type="project" value="UniProtKB-KW"/>
</dbReference>
<evidence type="ECO:0000259" key="22">
    <source>
        <dbReference type="PROSITE" id="PS50994"/>
    </source>
</evidence>
<evidence type="ECO:0000256" key="21">
    <source>
        <dbReference type="SAM" id="MobiDB-lite"/>
    </source>
</evidence>
<dbReference type="InterPro" id="IPR039537">
    <property type="entry name" value="Retrotran_Ty1/copia-like"/>
</dbReference>
<dbReference type="InterPro" id="IPR025724">
    <property type="entry name" value="GAG-pre-integrase_dom"/>
</dbReference>
<evidence type="ECO:0000256" key="5">
    <source>
        <dbReference type="ARBA" id="ARBA00022695"/>
    </source>
</evidence>
<dbReference type="InterPro" id="IPR012337">
    <property type="entry name" value="RNaseH-like_sf"/>
</dbReference>
<keyword evidence="17" id="KW-0917">Virion maturation</keyword>
<keyword evidence="16" id="KW-0808">Transferase</keyword>
<keyword evidence="2" id="KW-0815">Transposition</keyword>
<keyword evidence="13" id="KW-0694">RNA-binding</keyword>
<comment type="caution">
    <text evidence="23">The sequence shown here is derived from an EMBL/GenBank/DDBJ whole genome shotgun (WGS) entry which is preliminary data.</text>
</comment>
<keyword evidence="3" id="KW-1188">Viral release from host cell</keyword>
<keyword evidence="6" id="KW-0540">Nuclease</keyword>
<evidence type="ECO:0000256" key="19">
    <source>
        <dbReference type="ARBA" id="ARBA00048173"/>
    </source>
</evidence>
<evidence type="ECO:0000256" key="2">
    <source>
        <dbReference type="ARBA" id="ARBA00022578"/>
    </source>
</evidence>
<evidence type="ECO:0000256" key="13">
    <source>
        <dbReference type="ARBA" id="ARBA00022884"/>
    </source>
</evidence>
<comment type="catalytic activity">
    <reaction evidence="20">
        <text>DNA(n) + a 2'-deoxyribonucleoside 5'-triphosphate = DNA(n+1) + diphosphate</text>
        <dbReference type="Rhea" id="RHEA:22508"/>
        <dbReference type="Rhea" id="RHEA-COMP:17339"/>
        <dbReference type="Rhea" id="RHEA-COMP:17340"/>
        <dbReference type="ChEBI" id="CHEBI:33019"/>
        <dbReference type="ChEBI" id="CHEBI:61560"/>
        <dbReference type="ChEBI" id="CHEBI:173112"/>
        <dbReference type="EC" id="2.7.7.7"/>
    </reaction>
</comment>
<proteinExistence type="predicted"/>
<accession>A0AAD5VDI6</accession>
<dbReference type="GO" id="GO:0004519">
    <property type="term" value="F:endonuclease activity"/>
    <property type="evidence" value="ECO:0007669"/>
    <property type="project" value="UniProtKB-KW"/>
</dbReference>
<dbReference type="GO" id="GO:0032196">
    <property type="term" value="P:transposition"/>
    <property type="evidence" value="ECO:0007669"/>
    <property type="project" value="UniProtKB-KW"/>
</dbReference>
<keyword evidence="5" id="KW-0548">Nucleotidyltransferase</keyword>
<evidence type="ECO:0000256" key="15">
    <source>
        <dbReference type="ARBA" id="ARBA00022918"/>
    </source>
</evidence>
<feature type="compositionally biased region" description="Polar residues" evidence="21">
    <location>
        <begin position="138"/>
        <end position="151"/>
    </location>
</feature>
<evidence type="ECO:0000313" key="24">
    <source>
        <dbReference type="Proteomes" id="UP001213000"/>
    </source>
</evidence>
<evidence type="ECO:0000256" key="4">
    <source>
        <dbReference type="ARBA" id="ARBA00022670"/>
    </source>
</evidence>
<dbReference type="Pfam" id="PF13976">
    <property type="entry name" value="gag_pre-integrs"/>
    <property type="match status" value="1"/>
</dbReference>
<keyword evidence="15" id="KW-0695">RNA-directed DNA polymerase</keyword>
<dbReference type="GO" id="GO:0003964">
    <property type="term" value="F:RNA-directed DNA polymerase activity"/>
    <property type="evidence" value="ECO:0007669"/>
    <property type="project" value="UniProtKB-KW"/>
</dbReference>
<evidence type="ECO:0000256" key="12">
    <source>
        <dbReference type="ARBA" id="ARBA00022842"/>
    </source>
</evidence>
<keyword evidence="18" id="KW-0233">DNA recombination</keyword>
<evidence type="ECO:0000256" key="7">
    <source>
        <dbReference type="ARBA" id="ARBA00022723"/>
    </source>
</evidence>
<evidence type="ECO:0000256" key="20">
    <source>
        <dbReference type="ARBA" id="ARBA00049244"/>
    </source>
</evidence>
<keyword evidence="11" id="KW-0067">ATP-binding</keyword>
<keyword evidence="4" id="KW-0645">Protease</keyword>
<dbReference type="InterPro" id="IPR057670">
    <property type="entry name" value="SH3_retrovirus"/>
</dbReference>